<feature type="region of interest" description="Disordered" evidence="6">
    <location>
        <begin position="813"/>
        <end position="844"/>
    </location>
</feature>
<dbReference type="eggNOG" id="KOG1453">
    <property type="taxonomic scope" value="Eukaryota"/>
</dbReference>
<dbReference type="GO" id="GO:0046872">
    <property type="term" value="F:metal ion binding"/>
    <property type="evidence" value="ECO:0007669"/>
    <property type="project" value="UniProtKB-KW"/>
</dbReference>
<feature type="compositionally biased region" description="Polar residues" evidence="6">
    <location>
        <begin position="454"/>
        <end position="466"/>
    </location>
</feature>
<evidence type="ECO:0000256" key="3">
    <source>
        <dbReference type="ARBA" id="ARBA00022833"/>
    </source>
</evidence>
<keyword evidence="2 4" id="KW-0479">Metal-binding</keyword>
<dbReference type="GO" id="GO:0005096">
    <property type="term" value="F:GTPase activator activity"/>
    <property type="evidence" value="ECO:0007669"/>
    <property type="project" value="UniProtKB-KW"/>
</dbReference>
<dbReference type="GO" id="GO:0007165">
    <property type="term" value="P:signal transduction"/>
    <property type="evidence" value="ECO:0007669"/>
    <property type="project" value="InterPro"/>
</dbReference>
<keyword evidence="4" id="KW-0440">LIM domain</keyword>
<dbReference type="InterPro" id="IPR008936">
    <property type="entry name" value="Rho_GTPase_activation_prot"/>
</dbReference>
<reference evidence="9" key="2">
    <citation type="journal article" date="2014" name="PLoS Genet.">
        <title>Signature gene expression reveals novel clues to the molecular mechanisms of dimorphic transition in Penicillium marneffei.</title>
        <authorList>
            <person name="Yang E."/>
            <person name="Wang G."/>
            <person name="Cai J."/>
            <person name="Woo P.C."/>
            <person name="Lau S.K."/>
            <person name="Yuen K.-Y."/>
            <person name="Chow W.-N."/>
            <person name="Lin X."/>
        </authorList>
    </citation>
    <scope>NUCLEOTIDE SEQUENCE</scope>
    <source>
        <strain evidence="9">PM1</strain>
    </source>
</reference>
<comment type="caution">
    <text evidence="9">The sequence shown here is derived from an EMBL/GenBank/DDBJ whole genome shotgun (WGS) entry which is preliminary data.</text>
</comment>
<feature type="compositionally biased region" description="Basic and acidic residues" evidence="6">
    <location>
        <begin position="190"/>
        <end position="203"/>
    </location>
</feature>
<evidence type="ECO:0000256" key="6">
    <source>
        <dbReference type="SAM" id="MobiDB-lite"/>
    </source>
</evidence>
<dbReference type="GO" id="GO:0005938">
    <property type="term" value="C:cell cortex"/>
    <property type="evidence" value="ECO:0007669"/>
    <property type="project" value="UniProtKB-ARBA"/>
</dbReference>
<gene>
    <name evidence="9" type="ORF">GQ26_0800050</name>
</gene>
<feature type="compositionally biased region" description="Basic and acidic residues" evidence="6">
    <location>
        <begin position="292"/>
        <end position="305"/>
    </location>
</feature>
<evidence type="ECO:0000256" key="4">
    <source>
        <dbReference type="PROSITE-ProRule" id="PRU00125"/>
    </source>
</evidence>
<reference key="1">
    <citation type="journal article" date="2014" name="PLoS Genet.">
        <title>Signature Gene Expression Reveals Novel Clues to the Molecular Mechanisms of Dimorphic Transition in Penicillium marneffei.</title>
        <authorList>
            <person name="Yang E."/>
            <person name="Wang G."/>
            <person name="Cai J."/>
            <person name="Woo P.C."/>
            <person name="Lau S.K."/>
            <person name="Yuen K.-Y."/>
            <person name="Chow W.-N."/>
            <person name="Lin X."/>
        </authorList>
    </citation>
    <scope>NUCLEOTIDE SEQUENCE [LARGE SCALE GENOMIC DNA]</scope>
    <source>
        <strain>PM1</strain>
    </source>
</reference>
<dbReference type="eggNOG" id="KOG1704">
    <property type="taxonomic scope" value="Eukaryota"/>
</dbReference>
<evidence type="ECO:0000259" key="7">
    <source>
        <dbReference type="PROSITE" id="PS50023"/>
    </source>
</evidence>
<feature type="compositionally biased region" description="Basic and acidic residues" evidence="6">
    <location>
        <begin position="162"/>
        <end position="171"/>
    </location>
</feature>
<dbReference type="CDD" id="cd00159">
    <property type="entry name" value="RhoGAP"/>
    <property type="match status" value="1"/>
</dbReference>
<accession>A0A093UTC1</accession>
<evidence type="ECO:0000256" key="5">
    <source>
        <dbReference type="SAM" id="Coils"/>
    </source>
</evidence>
<feature type="compositionally biased region" description="Polar residues" evidence="6">
    <location>
        <begin position="540"/>
        <end position="559"/>
    </location>
</feature>
<keyword evidence="3 4" id="KW-0862">Zinc</keyword>
<feature type="compositionally biased region" description="Polar residues" evidence="6">
    <location>
        <begin position="634"/>
        <end position="644"/>
    </location>
</feature>
<dbReference type="AlphaFoldDB" id="A0A093UTC1"/>
<sequence length="1157" mass="127887">MDSPAGFSDAGMDQDDIPYPCKGCGEILEEGKAFELAGNRWHIDCFRCNTCNTLLDSDAHLLLLGDGSLICSNCTYSCSSCGNKIEDLAILTGDQAFCANCFKCRNCKRRIENLRYARTSQGIFCMDCHESLMQRRRKKKTTAKKPSTMYDKSLPSLPPTMEDTRANRDVETLPAREYSGSPDVPTRGYSMEERTSSRSRAEESPAPQPEPPQNQGNYSLLQYTGSRGSADSLDPDNLILPSSAYRPDSSKRHSTMSTKSEVDTGEFLIPVAFDPTPDERVSSHNEVSGPEQARHQPQDYFDHSRPATSSRQTSADRTETTQAPAPHIAFQQKERQPSNPVADQNRLRQEPTPKVAQTKTESSDGFKLQEAPRGRKSASTNNPKSDLNAAKEGTSISTGSAGAVTAAPSESSKGPQPFTEKPTSPPVSIASPPVRSSGQNRTSYIEIEHDRANTNRTLPKSTTVQNLPKRGDSLEHFVSSQIQRKDIGSSPSKAPSSRGDSKESADVSRQLTHLSENAEPSKEASAEPTNVPISLDNYHTRNGSNTPSLSDAIKNNLTSSPGLLRYSGGGDFSLDEDLARILGAEAQTGNRESVKRPMSNSGRHGRSYSDKGSIMSKDGKWPKSPVNGSAFAQDVSSPDTTSPSEQREDIGWLRGELRRERQRVMERDQKIAELERALNAQADVKKANTELREKRSTMVVLDTKKEVVMRELSAITEHLDREKHGAAPMDLAKLTNNVVRGFAEKLQQLKDSFAPEIEELMQKRNEIVEEVANLSRMKDKSFQEFEQLSSKNAQLAELNNQLVNQIQGLYKASSATESTRSTNGLGIYSHNKEKSTGSVDASKTSDLASSVSTMTIQDDGDATIIPGPQVVSIRKGQVRKFNWKRGGQTVAKGVSKGLKAFSSEKDMIGPDGTVHQIEVNPSLPRSQTQEPRFGFFGNQKRQAAWKNQTNGSSPALADAAVTSESLFGVDLEQRLELEKSIIPSIVTRCIQEVELRGMDEEGIYRKSGASTVTQIIREGFEQANDYDISDPDLDIHAVTSALKQYFRKLPSPLITYEVYDSVVDTFNIPEQSIRIEAMRNSLDALPRVHRDVLEFLIFHLKRVVEHERINLMTSQNVAVVFAPTIMRPKDIAREMTDVQKKNEALKFLVENCQEIFM</sequence>
<feature type="compositionally biased region" description="Polar residues" evidence="6">
    <location>
        <begin position="434"/>
        <end position="443"/>
    </location>
</feature>
<protein>
    <submittedName>
        <fullName evidence="9">Putative Rho-type GTPase-activating protein 4</fullName>
    </submittedName>
</protein>
<dbReference type="Gene3D" id="2.10.110.10">
    <property type="entry name" value="Cysteine Rich Protein"/>
    <property type="match status" value="2"/>
</dbReference>
<dbReference type="Pfam" id="PF00620">
    <property type="entry name" value="RhoGAP"/>
    <property type="match status" value="1"/>
</dbReference>
<organism evidence="9">
    <name type="scientific">Talaromyces marneffei PM1</name>
    <dbReference type="NCBI Taxonomy" id="1077442"/>
    <lineage>
        <taxon>Eukaryota</taxon>
        <taxon>Fungi</taxon>
        <taxon>Dikarya</taxon>
        <taxon>Ascomycota</taxon>
        <taxon>Pezizomycotina</taxon>
        <taxon>Eurotiomycetes</taxon>
        <taxon>Eurotiomycetidae</taxon>
        <taxon>Eurotiales</taxon>
        <taxon>Trichocomaceae</taxon>
        <taxon>Talaromyces</taxon>
        <taxon>Talaromyces sect. Talaromyces</taxon>
    </lineage>
</organism>
<dbReference type="PROSITE" id="PS50238">
    <property type="entry name" value="RHOGAP"/>
    <property type="match status" value="1"/>
</dbReference>
<feature type="domain" description="LIM zinc-binding" evidence="7">
    <location>
        <begin position="19"/>
        <end position="81"/>
    </location>
</feature>
<dbReference type="SMART" id="SM00132">
    <property type="entry name" value="LIM"/>
    <property type="match status" value="2"/>
</dbReference>
<dbReference type="Pfam" id="PF00412">
    <property type="entry name" value="LIM"/>
    <property type="match status" value="1"/>
</dbReference>
<evidence type="ECO:0000256" key="1">
    <source>
        <dbReference type="ARBA" id="ARBA00022468"/>
    </source>
</evidence>
<evidence type="ECO:0000256" key="2">
    <source>
        <dbReference type="ARBA" id="ARBA00022723"/>
    </source>
</evidence>
<dbReference type="EMBL" id="JPOX01000080">
    <property type="protein sequence ID" value="KFX40954.1"/>
    <property type="molecule type" value="Genomic_DNA"/>
</dbReference>
<evidence type="ECO:0000259" key="8">
    <source>
        <dbReference type="PROSITE" id="PS50238"/>
    </source>
</evidence>
<feature type="region of interest" description="Disordered" evidence="6">
    <location>
        <begin position="136"/>
        <end position="559"/>
    </location>
</feature>
<dbReference type="PANTHER" id="PTHR23176">
    <property type="entry name" value="RHO/RAC/CDC GTPASE-ACTIVATING PROTEIN"/>
    <property type="match status" value="1"/>
</dbReference>
<dbReference type="PANTHER" id="PTHR23176:SF128">
    <property type="entry name" value="RHO GTPASE-ACTIVATING PROTEIN RGD1"/>
    <property type="match status" value="1"/>
</dbReference>
<dbReference type="PROSITE" id="PS00478">
    <property type="entry name" value="LIM_DOMAIN_1"/>
    <property type="match status" value="1"/>
</dbReference>
<evidence type="ECO:0000313" key="9">
    <source>
        <dbReference type="EMBL" id="KFX40954.1"/>
    </source>
</evidence>
<feature type="compositionally biased region" description="Polar residues" evidence="6">
    <location>
        <begin position="214"/>
        <end position="229"/>
    </location>
</feature>
<feature type="compositionally biased region" description="Polar residues" evidence="6">
    <location>
        <begin position="813"/>
        <end position="824"/>
    </location>
</feature>
<name>A0A093UTC1_TALMA</name>
<dbReference type="InterPro" id="IPR050729">
    <property type="entry name" value="Rho-GAP"/>
</dbReference>
<feature type="domain" description="Rho-GAP" evidence="8">
    <location>
        <begin position="969"/>
        <end position="1156"/>
    </location>
</feature>
<dbReference type="CDD" id="cd09394">
    <property type="entry name" value="LIM1_Rga"/>
    <property type="match status" value="1"/>
</dbReference>
<dbReference type="CDD" id="cd09395">
    <property type="entry name" value="LIM2_Rga"/>
    <property type="match status" value="1"/>
</dbReference>
<proteinExistence type="predicted"/>
<dbReference type="SMART" id="SM00324">
    <property type="entry name" value="RhoGAP"/>
    <property type="match status" value="1"/>
</dbReference>
<dbReference type="FunFam" id="1.10.555.10:FF:000043">
    <property type="entry name" value="Rho GTPase activator Rga"/>
    <property type="match status" value="1"/>
</dbReference>
<keyword evidence="1" id="KW-0343">GTPase activation</keyword>
<dbReference type="HOGENOM" id="CLU_003874_0_0_1"/>
<dbReference type="PROSITE" id="PS50023">
    <property type="entry name" value="LIM_DOMAIN_2"/>
    <property type="match status" value="1"/>
</dbReference>
<feature type="coiled-coil region" evidence="5">
    <location>
        <begin position="757"/>
        <end position="805"/>
    </location>
</feature>
<keyword evidence="5" id="KW-0175">Coiled coil</keyword>
<dbReference type="InterPro" id="IPR001781">
    <property type="entry name" value="Znf_LIM"/>
</dbReference>
<dbReference type="SUPFAM" id="SSF48350">
    <property type="entry name" value="GTPase activation domain, GAP"/>
    <property type="match status" value="1"/>
</dbReference>
<dbReference type="Gene3D" id="1.10.555.10">
    <property type="entry name" value="Rho GTPase activation protein"/>
    <property type="match status" value="1"/>
</dbReference>
<feature type="region of interest" description="Disordered" evidence="6">
    <location>
        <begin position="584"/>
        <end position="652"/>
    </location>
</feature>
<feature type="coiled-coil region" evidence="5">
    <location>
        <begin position="657"/>
        <end position="697"/>
    </location>
</feature>
<dbReference type="InterPro" id="IPR000198">
    <property type="entry name" value="RhoGAP_dom"/>
</dbReference>
<dbReference type="FunFam" id="2.10.110.10:FF:000044">
    <property type="entry name" value="Rho GTPase activator Rga"/>
    <property type="match status" value="1"/>
</dbReference>